<dbReference type="EMBL" id="ANNX02000047">
    <property type="protein sequence ID" value="KYC37385.1"/>
    <property type="molecule type" value="Genomic_DNA"/>
</dbReference>
<organism evidence="1 2">
    <name type="scientific">Scytonema hofmannii PCC 7110</name>
    <dbReference type="NCBI Taxonomy" id="128403"/>
    <lineage>
        <taxon>Bacteria</taxon>
        <taxon>Bacillati</taxon>
        <taxon>Cyanobacteriota</taxon>
        <taxon>Cyanophyceae</taxon>
        <taxon>Nostocales</taxon>
        <taxon>Scytonemataceae</taxon>
        <taxon>Scytonema</taxon>
    </lineage>
</organism>
<dbReference type="Proteomes" id="UP000076925">
    <property type="component" value="Unassembled WGS sequence"/>
</dbReference>
<gene>
    <name evidence="1" type="ORF">WA1_48150</name>
</gene>
<reference evidence="1 2" key="1">
    <citation type="journal article" date="2013" name="Genome Biol. Evol.">
        <title>Genomes of Stigonematalean cyanobacteria (subsection V) and the evolution of oxygenic photosynthesis from prokaryotes to plastids.</title>
        <authorList>
            <person name="Dagan T."/>
            <person name="Roettger M."/>
            <person name="Stucken K."/>
            <person name="Landan G."/>
            <person name="Koch R."/>
            <person name="Major P."/>
            <person name="Gould S.B."/>
            <person name="Goremykin V.V."/>
            <person name="Rippka R."/>
            <person name="Tandeau de Marsac N."/>
            <person name="Gugger M."/>
            <person name="Lockhart P.J."/>
            <person name="Allen J.F."/>
            <person name="Brune I."/>
            <person name="Maus I."/>
            <person name="Puhler A."/>
            <person name="Martin W.F."/>
        </authorList>
    </citation>
    <scope>NUCLEOTIDE SEQUENCE [LARGE SCALE GENOMIC DNA]</scope>
    <source>
        <strain evidence="1 2">PCC 7110</strain>
    </source>
</reference>
<dbReference type="OrthoDB" id="499447at2"/>
<evidence type="ECO:0000313" key="2">
    <source>
        <dbReference type="Proteomes" id="UP000076925"/>
    </source>
</evidence>
<dbReference type="STRING" id="128403.WA1_48150"/>
<proteinExistence type="predicted"/>
<accession>A0A139WY68</accession>
<dbReference type="AlphaFoldDB" id="A0A139WY68"/>
<comment type="caution">
    <text evidence="1">The sequence shown here is derived from an EMBL/GenBank/DDBJ whole genome shotgun (WGS) entry which is preliminary data.</text>
</comment>
<dbReference type="RefSeq" id="WP_026135109.1">
    <property type="nucleotide sequence ID" value="NZ_KQ976354.1"/>
</dbReference>
<keyword evidence="2" id="KW-1185">Reference proteome</keyword>
<sequence>MSSESDKSKRGYRVSRILPYIIPTIQLPEKPKLYSLYRKASDKLYELWGSKENRSEEQWREIFRLALADKENQERFREQFSRMLKVQHNSEANEALESELRKVRFDLSEENLCIQL</sequence>
<evidence type="ECO:0000313" key="1">
    <source>
        <dbReference type="EMBL" id="KYC37385.1"/>
    </source>
</evidence>
<protein>
    <submittedName>
        <fullName evidence="1">Uncharacterized protein</fullName>
    </submittedName>
</protein>
<name>A0A139WY68_9CYAN</name>